<organism evidence="1 2">
    <name type="scientific">Steinernema carpocapsae</name>
    <name type="common">Entomopathogenic nematode</name>
    <dbReference type="NCBI Taxonomy" id="34508"/>
    <lineage>
        <taxon>Eukaryota</taxon>
        <taxon>Metazoa</taxon>
        <taxon>Ecdysozoa</taxon>
        <taxon>Nematoda</taxon>
        <taxon>Chromadorea</taxon>
        <taxon>Rhabditida</taxon>
        <taxon>Tylenchina</taxon>
        <taxon>Panagrolaimomorpha</taxon>
        <taxon>Strongyloidoidea</taxon>
        <taxon>Steinernematidae</taxon>
        <taxon>Steinernema</taxon>
    </lineage>
</organism>
<gene>
    <name evidence="1" type="ORF">L596_011730</name>
</gene>
<accession>A0A4U5NVS5</accession>
<comment type="caution">
    <text evidence="1">The sequence shown here is derived from an EMBL/GenBank/DDBJ whole genome shotgun (WGS) entry which is preliminary data.</text>
</comment>
<evidence type="ECO:0000313" key="2">
    <source>
        <dbReference type="Proteomes" id="UP000298663"/>
    </source>
</evidence>
<reference evidence="1 2" key="2">
    <citation type="journal article" date="2019" name="G3 (Bethesda)">
        <title>Hybrid Assembly of the Genome of the Entomopathogenic Nematode Steinernema carpocapsae Identifies the X-Chromosome.</title>
        <authorList>
            <person name="Serra L."/>
            <person name="Macchietto M."/>
            <person name="Macias-Munoz A."/>
            <person name="McGill C.J."/>
            <person name="Rodriguez I.M."/>
            <person name="Rodriguez B."/>
            <person name="Murad R."/>
            <person name="Mortazavi A."/>
        </authorList>
    </citation>
    <scope>NUCLEOTIDE SEQUENCE [LARGE SCALE GENOMIC DNA]</scope>
    <source>
        <strain evidence="1 2">ALL</strain>
    </source>
</reference>
<sequence>MLNKKTQAHLESITATMPSLSCSPIPQPSYHTHLITSINAQNALFGIPVGRHPPPIVVQKTFCIKHS</sequence>
<evidence type="ECO:0000313" key="1">
    <source>
        <dbReference type="EMBL" id="TKR87313.1"/>
    </source>
</evidence>
<protein>
    <submittedName>
        <fullName evidence="1">Uncharacterized protein</fullName>
    </submittedName>
</protein>
<proteinExistence type="predicted"/>
<name>A0A4U5NVS5_STECR</name>
<dbReference type="Proteomes" id="UP000298663">
    <property type="component" value="Unassembled WGS sequence"/>
</dbReference>
<dbReference type="EMBL" id="AZBU02000003">
    <property type="protein sequence ID" value="TKR87313.1"/>
    <property type="molecule type" value="Genomic_DNA"/>
</dbReference>
<keyword evidence="2" id="KW-1185">Reference proteome</keyword>
<reference evidence="1 2" key="1">
    <citation type="journal article" date="2015" name="Genome Biol.">
        <title>Comparative genomics of Steinernema reveals deeply conserved gene regulatory networks.</title>
        <authorList>
            <person name="Dillman A.R."/>
            <person name="Macchietto M."/>
            <person name="Porter C.F."/>
            <person name="Rogers A."/>
            <person name="Williams B."/>
            <person name="Antoshechkin I."/>
            <person name="Lee M.M."/>
            <person name="Goodwin Z."/>
            <person name="Lu X."/>
            <person name="Lewis E.E."/>
            <person name="Goodrich-Blair H."/>
            <person name="Stock S.P."/>
            <person name="Adams B.J."/>
            <person name="Sternberg P.W."/>
            <person name="Mortazavi A."/>
        </authorList>
    </citation>
    <scope>NUCLEOTIDE SEQUENCE [LARGE SCALE GENOMIC DNA]</scope>
    <source>
        <strain evidence="1 2">ALL</strain>
    </source>
</reference>
<dbReference type="AlphaFoldDB" id="A0A4U5NVS5"/>